<dbReference type="InterPro" id="IPR007219">
    <property type="entry name" value="XnlR_reg_dom"/>
</dbReference>
<dbReference type="AlphaFoldDB" id="A0A1G4J2Z0"/>
<dbReference type="GO" id="GO:0006351">
    <property type="term" value="P:DNA-templated transcription"/>
    <property type="evidence" value="ECO:0007669"/>
    <property type="project" value="InterPro"/>
</dbReference>
<dbReference type="InterPro" id="IPR050815">
    <property type="entry name" value="TF_fung"/>
</dbReference>
<reference evidence="10" key="1">
    <citation type="submission" date="2016-03" db="EMBL/GenBank/DDBJ databases">
        <authorList>
            <person name="Devillers Hugo."/>
        </authorList>
    </citation>
    <scope>NUCLEOTIDE SEQUENCE [LARGE SCALE GENOMIC DNA]</scope>
</reference>
<dbReference type="GO" id="GO:0008270">
    <property type="term" value="F:zinc ion binding"/>
    <property type="evidence" value="ECO:0007669"/>
    <property type="project" value="InterPro"/>
</dbReference>
<dbReference type="GO" id="GO:0003677">
    <property type="term" value="F:DNA binding"/>
    <property type="evidence" value="ECO:0007669"/>
    <property type="project" value="InterPro"/>
</dbReference>
<comment type="subcellular location">
    <subcellularLocation>
        <location evidence="1">Nucleus</location>
    </subcellularLocation>
</comment>
<dbReference type="EMBL" id="LT598446">
    <property type="protein sequence ID" value="SCU84087.1"/>
    <property type="molecule type" value="Genomic_DNA"/>
</dbReference>
<dbReference type="Proteomes" id="UP000189911">
    <property type="component" value="Chromosome C"/>
</dbReference>
<dbReference type="PROSITE" id="PS00463">
    <property type="entry name" value="ZN2_CY6_FUNGAL_1"/>
    <property type="match status" value="1"/>
</dbReference>
<feature type="domain" description="Zn(2)-C6 fungal-type" evidence="8">
    <location>
        <begin position="6"/>
        <end position="39"/>
    </location>
</feature>
<keyword evidence="10" id="KW-1185">Reference proteome</keyword>
<feature type="compositionally biased region" description="Basic residues" evidence="7">
    <location>
        <begin position="110"/>
        <end position="119"/>
    </location>
</feature>
<name>A0A1G4J2Z0_9SACH</name>
<dbReference type="GO" id="GO:0005634">
    <property type="term" value="C:nucleus"/>
    <property type="evidence" value="ECO:0007669"/>
    <property type="project" value="UniProtKB-SubCell"/>
</dbReference>
<sequence>MRKVLACEKCRTSKIKCRHQGSAPCDACRGKSYGNLCILSLPVIKKIPKSIIPVLPESSGFKDSEVCSPLSTLSNLPLSLNADFLHRSPRSSSEPNYTRARRTSSEVNNTRKRRSHRVRKPETHVGSDSEKERSVYESFSRTSPVNHVGPTPINLLLSRNLPSDPEMLSHPERSETMSEVISQIPEAILRLVITQTSGSFPELAFLHMPSLLHDVKKSDPLITGALLDLFTSFNRKYDHGPYREWLGPGSRYVKEKLYGKIVIREAISPKFLLYRPSIEVVQALIILALSYWGKGDYFMCWMLHGNASRMLQAFGFCFPPSGTYNEDASYVPDWTISNLGELDSERLNRTYWSCFMIDRITAFGNNRSFAFSKSRYEKVPLPHDMRTFTLMTNSTCAQPVADLITTKLYNNQLGNHIPRRNIGEHAIYIKIFSIWGEINEYLMQGGRYTQTLPPWDDNSLVYKIRGELKKWWELLPIHWRWTTERLTLHRTMGTDTIFSMSNCLYHLCITYINREHLPFLPHSIQCPSGPTEEPLLSDPLDKDYWKTSATECFQSTRSMCIILNTLIETENKEGLEGCFNSRTTNVFYCFCAFVASIESMYGTKFHWMNPTRNSNTLSLETCYLQMFNFLKAKQDTVKIAQNWLEIANRVMELYEFVAKNREQAAELNLGRNNLRQLVDLIQLVNTGITRESIDHGIQLENTSARRELDNHIGDFSGFNIEDLNFFLNEDVNILQQFTL</sequence>
<evidence type="ECO:0000256" key="3">
    <source>
        <dbReference type="ARBA" id="ARBA00022833"/>
    </source>
</evidence>
<dbReference type="PANTHER" id="PTHR47338">
    <property type="entry name" value="ZN(II)2CYS6 TRANSCRIPTION FACTOR (EUROFUNG)-RELATED"/>
    <property type="match status" value="1"/>
</dbReference>
<dbReference type="CDD" id="cd12148">
    <property type="entry name" value="fungal_TF_MHR"/>
    <property type="match status" value="1"/>
</dbReference>
<keyword evidence="3" id="KW-0862">Zinc</keyword>
<keyword evidence="5" id="KW-0804">Transcription</keyword>
<dbReference type="SMART" id="SM00906">
    <property type="entry name" value="Fungal_trans"/>
    <property type="match status" value="1"/>
</dbReference>
<keyword evidence="6" id="KW-0539">Nucleus</keyword>
<evidence type="ECO:0000256" key="7">
    <source>
        <dbReference type="SAM" id="MobiDB-lite"/>
    </source>
</evidence>
<dbReference type="PROSITE" id="PS50048">
    <property type="entry name" value="ZN2_CY6_FUNGAL_2"/>
    <property type="match status" value="1"/>
</dbReference>
<dbReference type="InterPro" id="IPR001138">
    <property type="entry name" value="Zn2Cys6_DnaBD"/>
</dbReference>
<evidence type="ECO:0000256" key="6">
    <source>
        <dbReference type="ARBA" id="ARBA00023242"/>
    </source>
</evidence>
<evidence type="ECO:0000313" key="9">
    <source>
        <dbReference type="EMBL" id="SCU84087.1"/>
    </source>
</evidence>
<feature type="compositionally biased region" description="Basic and acidic residues" evidence="7">
    <location>
        <begin position="120"/>
        <end position="135"/>
    </location>
</feature>
<evidence type="ECO:0000256" key="4">
    <source>
        <dbReference type="ARBA" id="ARBA00023015"/>
    </source>
</evidence>
<dbReference type="CDD" id="cd00067">
    <property type="entry name" value="GAL4"/>
    <property type="match status" value="1"/>
</dbReference>
<keyword evidence="4" id="KW-0805">Transcription regulation</keyword>
<evidence type="ECO:0000259" key="8">
    <source>
        <dbReference type="PROSITE" id="PS50048"/>
    </source>
</evidence>
<evidence type="ECO:0000256" key="5">
    <source>
        <dbReference type="ARBA" id="ARBA00023163"/>
    </source>
</evidence>
<dbReference type="Pfam" id="PF04082">
    <property type="entry name" value="Fungal_trans"/>
    <property type="match status" value="1"/>
</dbReference>
<keyword evidence="2" id="KW-0479">Metal-binding</keyword>
<evidence type="ECO:0000256" key="1">
    <source>
        <dbReference type="ARBA" id="ARBA00004123"/>
    </source>
</evidence>
<dbReference type="GO" id="GO:0000981">
    <property type="term" value="F:DNA-binding transcription factor activity, RNA polymerase II-specific"/>
    <property type="evidence" value="ECO:0007669"/>
    <property type="project" value="InterPro"/>
</dbReference>
<accession>A0A1G4J2Z0</accession>
<dbReference type="OrthoDB" id="39175at2759"/>
<feature type="region of interest" description="Disordered" evidence="7">
    <location>
        <begin position="85"/>
        <end position="144"/>
    </location>
</feature>
<evidence type="ECO:0000256" key="2">
    <source>
        <dbReference type="ARBA" id="ARBA00022723"/>
    </source>
</evidence>
<gene>
    <name evidence="9" type="ORF">LANO_0C00364G</name>
</gene>
<proteinExistence type="predicted"/>
<organism evidence="9 10">
    <name type="scientific">Lachancea nothofagi CBS 11611</name>
    <dbReference type="NCBI Taxonomy" id="1266666"/>
    <lineage>
        <taxon>Eukaryota</taxon>
        <taxon>Fungi</taxon>
        <taxon>Dikarya</taxon>
        <taxon>Ascomycota</taxon>
        <taxon>Saccharomycotina</taxon>
        <taxon>Saccharomycetes</taxon>
        <taxon>Saccharomycetales</taxon>
        <taxon>Saccharomycetaceae</taxon>
        <taxon>Lachancea</taxon>
    </lineage>
</organism>
<evidence type="ECO:0000313" key="10">
    <source>
        <dbReference type="Proteomes" id="UP000189911"/>
    </source>
</evidence>
<dbReference type="PANTHER" id="PTHR47338:SF5">
    <property type="entry name" value="ZN(II)2CYS6 TRANSCRIPTION FACTOR (EUROFUNG)"/>
    <property type="match status" value="1"/>
</dbReference>
<protein>
    <submittedName>
        <fullName evidence="9">LANO_0C00364g1_1</fullName>
    </submittedName>
</protein>